<accession>A0A396HV84</accession>
<feature type="region of interest" description="Disordered" evidence="1">
    <location>
        <begin position="17"/>
        <end position="57"/>
    </location>
</feature>
<dbReference type="Proteomes" id="UP000265566">
    <property type="component" value="Chromosome 5"/>
</dbReference>
<proteinExistence type="predicted"/>
<dbReference type="Gramene" id="rna29675">
    <property type="protein sequence ID" value="RHN54607.1"/>
    <property type="gene ID" value="gene29675"/>
</dbReference>
<protein>
    <submittedName>
        <fullName evidence="2">Uncharacterized protein</fullName>
    </submittedName>
</protein>
<comment type="caution">
    <text evidence="2">The sequence shown here is derived from an EMBL/GenBank/DDBJ whole genome shotgun (WGS) entry which is preliminary data.</text>
</comment>
<gene>
    <name evidence="2" type="ORF">MtrunA17_Chr5g0408751</name>
</gene>
<dbReference type="AlphaFoldDB" id="A0A396HV84"/>
<evidence type="ECO:0000313" key="3">
    <source>
        <dbReference type="Proteomes" id="UP000265566"/>
    </source>
</evidence>
<evidence type="ECO:0000256" key="1">
    <source>
        <dbReference type="SAM" id="MobiDB-lite"/>
    </source>
</evidence>
<feature type="compositionally biased region" description="Basic and acidic residues" evidence="1">
    <location>
        <begin position="37"/>
        <end position="48"/>
    </location>
</feature>
<organism evidence="2 3">
    <name type="scientific">Medicago truncatula</name>
    <name type="common">Barrel medic</name>
    <name type="synonym">Medicago tribuloides</name>
    <dbReference type="NCBI Taxonomy" id="3880"/>
    <lineage>
        <taxon>Eukaryota</taxon>
        <taxon>Viridiplantae</taxon>
        <taxon>Streptophyta</taxon>
        <taxon>Embryophyta</taxon>
        <taxon>Tracheophyta</taxon>
        <taxon>Spermatophyta</taxon>
        <taxon>Magnoliopsida</taxon>
        <taxon>eudicotyledons</taxon>
        <taxon>Gunneridae</taxon>
        <taxon>Pentapetalae</taxon>
        <taxon>rosids</taxon>
        <taxon>fabids</taxon>
        <taxon>Fabales</taxon>
        <taxon>Fabaceae</taxon>
        <taxon>Papilionoideae</taxon>
        <taxon>50 kb inversion clade</taxon>
        <taxon>NPAAA clade</taxon>
        <taxon>Hologalegina</taxon>
        <taxon>IRL clade</taxon>
        <taxon>Trifolieae</taxon>
        <taxon>Medicago</taxon>
    </lineage>
</organism>
<name>A0A396HV84_MEDTR</name>
<evidence type="ECO:0000313" key="2">
    <source>
        <dbReference type="EMBL" id="RHN54607.1"/>
    </source>
</evidence>
<sequence>MNWLGKKKQESITRLIRKNQENHPRMQPKRYYPVSSKKREDNKHKANRDFAAQLQLP</sequence>
<dbReference type="EMBL" id="PSQE01000005">
    <property type="protein sequence ID" value="RHN54607.1"/>
    <property type="molecule type" value="Genomic_DNA"/>
</dbReference>
<reference evidence="3" key="1">
    <citation type="journal article" date="2018" name="Nat. Plants">
        <title>Whole-genome landscape of Medicago truncatula symbiotic genes.</title>
        <authorList>
            <person name="Pecrix Y."/>
            <person name="Staton S.E."/>
            <person name="Sallet E."/>
            <person name="Lelandais-Briere C."/>
            <person name="Moreau S."/>
            <person name="Carrere S."/>
            <person name="Blein T."/>
            <person name="Jardinaud M.F."/>
            <person name="Latrasse D."/>
            <person name="Zouine M."/>
            <person name="Zahm M."/>
            <person name="Kreplak J."/>
            <person name="Mayjonade B."/>
            <person name="Satge C."/>
            <person name="Perez M."/>
            <person name="Cauet S."/>
            <person name="Marande W."/>
            <person name="Chantry-Darmon C."/>
            <person name="Lopez-Roques C."/>
            <person name="Bouchez O."/>
            <person name="Berard A."/>
            <person name="Debelle F."/>
            <person name="Munos S."/>
            <person name="Bendahmane A."/>
            <person name="Berges H."/>
            <person name="Niebel A."/>
            <person name="Buitink J."/>
            <person name="Frugier F."/>
            <person name="Benhamed M."/>
            <person name="Crespi M."/>
            <person name="Gouzy J."/>
            <person name="Gamas P."/>
        </authorList>
    </citation>
    <scope>NUCLEOTIDE SEQUENCE [LARGE SCALE GENOMIC DNA]</scope>
    <source>
        <strain evidence="3">cv. Jemalong A17</strain>
    </source>
</reference>